<gene>
    <name evidence="2" type="ORF">QVD17_18511</name>
</gene>
<keyword evidence="1" id="KW-0812">Transmembrane</keyword>
<name>A0AAD8KHW2_TARER</name>
<proteinExistence type="predicted"/>
<comment type="caution">
    <text evidence="2">The sequence shown here is derived from an EMBL/GenBank/DDBJ whole genome shotgun (WGS) entry which is preliminary data.</text>
</comment>
<evidence type="ECO:0000256" key="1">
    <source>
        <dbReference type="SAM" id="Phobius"/>
    </source>
</evidence>
<protein>
    <recommendedName>
        <fullName evidence="4">Transmembrane protein</fullName>
    </recommendedName>
</protein>
<keyword evidence="3" id="KW-1185">Reference proteome</keyword>
<reference evidence="2" key="1">
    <citation type="journal article" date="2023" name="bioRxiv">
        <title>Improved chromosome-level genome assembly for marigold (Tagetes erecta).</title>
        <authorList>
            <person name="Jiang F."/>
            <person name="Yuan L."/>
            <person name="Wang S."/>
            <person name="Wang H."/>
            <person name="Xu D."/>
            <person name="Wang A."/>
            <person name="Fan W."/>
        </authorList>
    </citation>
    <scope>NUCLEOTIDE SEQUENCE</scope>
    <source>
        <strain evidence="2">WSJ</strain>
        <tissue evidence="2">Leaf</tissue>
    </source>
</reference>
<sequence>MLKVYKGRIDEIVNIKHKYEKLDVEDEPSMIHNQAYFIVQQHKSGYLSCCWCLFSTFSHTCVSPPPSPIHEPDNTNFYSLHLHLLHPLIHIFNPLHALNQTPIHHPISYNPSVNSSFAVILYVYHQFVFLGFDFSNRIHILRFVIRLRDFVLIVVSATRFFVSQWGWRFVLWFFRLLMDGSYRWPEINTPTFYKLVVFSFRLRI</sequence>
<keyword evidence="1" id="KW-0472">Membrane</keyword>
<dbReference type="Proteomes" id="UP001229421">
    <property type="component" value="Unassembled WGS sequence"/>
</dbReference>
<feature type="transmembrane region" description="Helical" evidence="1">
    <location>
        <begin position="150"/>
        <end position="174"/>
    </location>
</feature>
<accession>A0AAD8KHW2</accession>
<evidence type="ECO:0008006" key="4">
    <source>
        <dbReference type="Google" id="ProtNLM"/>
    </source>
</evidence>
<dbReference type="AlphaFoldDB" id="A0AAD8KHW2"/>
<organism evidence="2 3">
    <name type="scientific">Tagetes erecta</name>
    <name type="common">African marigold</name>
    <dbReference type="NCBI Taxonomy" id="13708"/>
    <lineage>
        <taxon>Eukaryota</taxon>
        <taxon>Viridiplantae</taxon>
        <taxon>Streptophyta</taxon>
        <taxon>Embryophyta</taxon>
        <taxon>Tracheophyta</taxon>
        <taxon>Spermatophyta</taxon>
        <taxon>Magnoliopsida</taxon>
        <taxon>eudicotyledons</taxon>
        <taxon>Gunneridae</taxon>
        <taxon>Pentapetalae</taxon>
        <taxon>asterids</taxon>
        <taxon>campanulids</taxon>
        <taxon>Asterales</taxon>
        <taxon>Asteraceae</taxon>
        <taxon>Asteroideae</taxon>
        <taxon>Heliantheae alliance</taxon>
        <taxon>Tageteae</taxon>
        <taxon>Tagetes</taxon>
    </lineage>
</organism>
<evidence type="ECO:0000313" key="3">
    <source>
        <dbReference type="Proteomes" id="UP001229421"/>
    </source>
</evidence>
<evidence type="ECO:0000313" key="2">
    <source>
        <dbReference type="EMBL" id="KAK1423215.1"/>
    </source>
</evidence>
<dbReference type="EMBL" id="JAUHHV010000005">
    <property type="protein sequence ID" value="KAK1423215.1"/>
    <property type="molecule type" value="Genomic_DNA"/>
</dbReference>
<keyword evidence="1" id="KW-1133">Transmembrane helix</keyword>